<dbReference type="InterPro" id="IPR003366">
    <property type="entry name" value="CUB-like_dom"/>
</dbReference>
<name>E3N109_CAERE</name>
<sequence>MIQLLWIIAFSAAIKASIALDCVQIPPNQILPLHGVKIPAGANETVEIPPNWSCTYSITTPPMMMARVYLENGLKGNNDRITVVDQQGTKTLVTGRSSWWIPFYVFPNTTTTFQVVTKSVNMHSKFRLDIFYQQRKCPRFYRIWSLSLFLVPDPEVTYLGNSSLKYFMLNDLKGTQYNAPQMMIGTEPISLAIARSGWENEVFDNFFVVDGDFQNPKYVYRMSRFKYTDYISVTNKLAVVGLDNRVSESSVVFTPLSQTQQFDSLTAIGTYFEANQLDIDGKNGNKKSRAVTVIGMQNYTRILSFDRSYEPGCVLKAVEAPPRSSSEVFYDFTTITSLPGNITHKSFSIIVENCSASFRMVSLD</sequence>
<organism evidence="4">
    <name type="scientific">Caenorhabditis remanei</name>
    <name type="common">Caenorhabditis vulgaris</name>
    <dbReference type="NCBI Taxonomy" id="31234"/>
    <lineage>
        <taxon>Eukaryota</taxon>
        <taxon>Metazoa</taxon>
        <taxon>Ecdysozoa</taxon>
        <taxon>Nematoda</taxon>
        <taxon>Chromadorea</taxon>
        <taxon>Rhabditida</taxon>
        <taxon>Rhabditina</taxon>
        <taxon>Rhabditomorpha</taxon>
        <taxon>Rhabditoidea</taxon>
        <taxon>Rhabditidae</taxon>
        <taxon>Peloderinae</taxon>
        <taxon>Caenorhabditis</taxon>
    </lineage>
</organism>
<dbReference type="OrthoDB" id="5817028at2759"/>
<evidence type="ECO:0000313" key="3">
    <source>
        <dbReference type="EMBL" id="EFO83154.1"/>
    </source>
</evidence>
<dbReference type="EMBL" id="DS268507">
    <property type="protein sequence ID" value="EFO83154.1"/>
    <property type="molecule type" value="Genomic_DNA"/>
</dbReference>
<reference evidence="3" key="1">
    <citation type="submission" date="2007-07" db="EMBL/GenBank/DDBJ databases">
        <title>PCAP assembly of the Caenorhabditis remanei genome.</title>
        <authorList>
            <consortium name="The Caenorhabditis remanei Sequencing Consortium"/>
            <person name="Wilson R.K."/>
        </authorList>
    </citation>
    <scope>NUCLEOTIDE SEQUENCE [LARGE SCALE GENOMIC DNA]</scope>
    <source>
        <strain evidence="3">PB4641</strain>
    </source>
</reference>
<evidence type="ECO:0000313" key="4">
    <source>
        <dbReference type="Proteomes" id="UP000008281"/>
    </source>
</evidence>
<accession>E3N109</accession>
<keyword evidence="1" id="KW-0732">Signal</keyword>
<keyword evidence="4" id="KW-1185">Reference proteome</keyword>
<dbReference type="PANTHER" id="PTHR21447:SF9">
    <property type="entry name" value="CUB-LIKE DOMAIN-CONTAINING PROTEIN"/>
    <property type="match status" value="1"/>
</dbReference>
<dbReference type="AlphaFoldDB" id="E3N109"/>
<dbReference type="InParanoid" id="E3N109"/>
<dbReference type="PANTHER" id="PTHR21447">
    <property type="entry name" value="RING-TYPE DOMAIN-CONTAINING PROTEIN-RELATED"/>
    <property type="match status" value="1"/>
</dbReference>
<dbReference type="GO" id="GO:0045087">
    <property type="term" value="P:innate immune response"/>
    <property type="evidence" value="ECO:0007669"/>
    <property type="project" value="TreeGrafter"/>
</dbReference>
<dbReference type="HOGENOM" id="CLU_025156_0_0_1"/>
<feature type="signal peptide" evidence="1">
    <location>
        <begin position="1"/>
        <end position="19"/>
    </location>
</feature>
<feature type="domain" description="CUB-like" evidence="2">
    <location>
        <begin position="20"/>
        <end position="134"/>
    </location>
</feature>
<protein>
    <recommendedName>
        <fullName evidence="2">CUB-like domain-containing protein</fullName>
    </recommendedName>
</protein>
<evidence type="ECO:0000259" key="2">
    <source>
        <dbReference type="Pfam" id="PF02408"/>
    </source>
</evidence>
<dbReference type="Pfam" id="PF02408">
    <property type="entry name" value="CUB_2"/>
    <property type="match status" value="1"/>
</dbReference>
<proteinExistence type="predicted"/>
<dbReference type="eggNOG" id="ENOG502TG7H">
    <property type="taxonomic scope" value="Eukaryota"/>
</dbReference>
<evidence type="ECO:0000256" key="1">
    <source>
        <dbReference type="SAM" id="SignalP"/>
    </source>
</evidence>
<dbReference type="GO" id="GO:0045121">
    <property type="term" value="C:membrane raft"/>
    <property type="evidence" value="ECO:0007669"/>
    <property type="project" value="TreeGrafter"/>
</dbReference>
<feature type="chain" id="PRO_5003177945" description="CUB-like domain-containing protein" evidence="1">
    <location>
        <begin position="20"/>
        <end position="364"/>
    </location>
</feature>
<dbReference type="FunCoup" id="E3N109">
    <property type="interactions" value="1908"/>
</dbReference>
<gene>
    <name evidence="3" type="ORF">CRE_12924</name>
</gene>
<dbReference type="Proteomes" id="UP000008281">
    <property type="component" value="Unassembled WGS sequence"/>
</dbReference>